<keyword evidence="10" id="KW-0876">Taxol biosynthesis</keyword>
<organism evidence="12 13">
    <name type="scientific">Taxus chinensis</name>
    <name type="common">Chinese yew</name>
    <name type="synonym">Taxus wallichiana var. chinensis</name>
    <dbReference type="NCBI Taxonomy" id="29808"/>
    <lineage>
        <taxon>Eukaryota</taxon>
        <taxon>Viridiplantae</taxon>
        <taxon>Streptophyta</taxon>
        <taxon>Embryophyta</taxon>
        <taxon>Tracheophyta</taxon>
        <taxon>Spermatophyta</taxon>
        <taxon>Pinopsida</taxon>
        <taxon>Pinidae</taxon>
        <taxon>Conifers II</taxon>
        <taxon>Cupressales</taxon>
        <taxon>Taxaceae</taxon>
        <taxon>Taxus</taxon>
    </lineage>
</organism>
<dbReference type="InterPro" id="IPR002401">
    <property type="entry name" value="Cyt_P450_E_grp-I"/>
</dbReference>
<dbReference type="GO" id="GO:0020037">
    <property type="term" value="F:heme binding"/>
    <property type="evidence" value="ECO:0007669"/>
    <property type="project" value="InterPro"/>
</dbReference>
<keyword evidence="8" id="KW-0408">Iron</keyword>
<keyword evidence="5" id="KW-0349">Heme</keyword>
<evidence type="ECO:0000256" key="8">
    <source>
        <dbReference type="ARBA" id="ARBA00023004"/>
    </source>
</evidence>
<evidence type="ECO:0000313" key="12">
    <source>
        <dbReference type="EMBL" id="KAH9320603.1"/>
    </source>
</evidence>
<dbReference type="SUPFAM" id="SSF48264">
    <property type="entry name" value="Cytochrome P450"/>
    <property type="match status" value="1"/>
</dbReference>
<dbReference type="GO" id="GO:0004497">
    <property type="term" value="F:monooxygenase activity"/>
    <property type="evidence" value="ECO:0007669"/>
    <property type="project" value="UniProtKB-KW"/>
</dbReference>
<comment type="caution">
    <text evidence="12">The sequence shown here is derived from an EMBL/GenBank/DDBJ whole genome shotgun (WGS) entry which is preliminary data.</text>
</comment>
<dbReference type="InterPro" id="IPR001128">
    <property type="entry name" value="Cyt_P450"/>
</dbReference>
<comment type="cofactor">
    <cofactor evidence="1">
        <name>heme</name>
        <dbReference type="ChEBI" id="CHEBI:30413"/>
    </cofactor>
</comment>
<dbReference type="Gene3D" id="1.10.630.10">
    <property type="entry name" value="Cytochrome P450"/>
    <property type="match status" value="1"/>
</dbReference>
<dbReference type="EMBL" id="JAHRHJ020000003">
    <property type="protein sequence ID" value="KAH9320603.1"/>
    <property type="molecule type" value="Genomic_DNA"/>
</dbReference>
<dbReference type="GO" id="GO:0005506">
    <property type="term" value="F:iron ion binding"/>
    <property type="evidence" value="ECO:0007669"/>
    <property type="project" value="InterPro"/>
</dbReference>
<sequence>MRLSRRRNSSSSRLPPGPFALPIIGNLHQLGKLAHISIQDLASKYGPIMYLRLGYIPVVVVSSTEMTKEFFTTHDLIFANRPPSGVGKHLVYDHKSMRFAPYGDYWRFIRKIWMTEFTSAKRLKSFSSIREEEVLSAMRRIWEKSEHGRVAVNISKAVTSISSAIIWRILAGIKYCEEDIDDYAVGQEKEIRDMVKE</sequence>
<reference evidence="12 13" key="1">
    <citation type="journal article" date="2021" name="Nat. Plants">
        <title>The Taxus genome provides insights into paclitaxel biosynthesis.</title>
        <authorList>
            <person name="Xiong X."/>
            <person name="Gou J."/>
            <person name="Liao Q."/>
            <person name="Li Y."/>
            <person name="Zhou Q."/>
            <person name="Bi G."/>
            <person name="Li C."/>
            <person name="Du R."/>
            <person name="Wang X."/>
            <person name="Sun T."/>
            <person name="Guo L."/>
            <person name="Liang H."/>
            <person name="Lu P."/>
            <person name="Wu Y."/>
            <person name="Zhang Z."/>
            <person name="Ro D.K."/>
            <person name="Shang Y."/>
            <person name="Huang S."/>
            <person name="Yan J."/>
        </authorList>
    </citation>
    <scope>NUCLEOTIDE SEQUENCE [LARGE SCALE GENOMIC DNA]</scope>
    <source>
        <strain evidence="12">Ta-2019</strain>
    </source>
</reference>
<dbReference type="OMA" id="NNKDRLP"/>
<dbReference type="AlphaFoldDB" id="A0AA38GEY9"/>
<dbReference type="InterPro" id="IPR036396">
    <property type="entry name" value="Cyt_P450_sf"/>
</dbReference>
<dbReference type="PANTHER" id="PTHR47943:SF2">
    <property type="entry name" value="CYTOCHROME P450"/>
    <property type="match status" value="1"/>
</dbReference>
<dbReference type="Pfam" id="PF00067">
    <property type="entry name" value="p450"/>
    <property type="match status" value="1"/>
</dbReference>
<keyword evidence="7" id="KW-0560">Oxidoreductase</keyword>
<evidence type="ECO:0000256" key="2">
    <source>
        <dbReference type="ARBA" id="ARBA00004370"/>
    </source>
</evidence>
<evidence type="ECO:0000256" key="10">
    <source>
        <dbReference type="ARBA" id="ARBA00023059"/>
    </source>
</evidence>
<dbReference type="PANTHER" id="PTHR47943">
    <property type="entry name" value="CYTOCHROME P450 93A3-LIKE"/>
    <property type="match status" value="1"/>
</dbReference>
<comment type="pathway">
    <text evidence="3">Alkaloid biosynthesis; taxol biosynthesis.</text>
</comment>
<evidence type="ECO:0000256" key="11">
    <source>
        <dbReference type="ARBA" id="ARBA00023136"/>
    </source>
</evidence>
<dbReference type="GO" id="GO:0016705">
    <property type="term" value="F:oxidoreductase activity, acting on paired donors, with incorporation or reduction of molecular oxygen"/>
    <property type="evidence" value="ECO:0007669"/>
    <property type="project" value="InterPro"/>
</dbReference>
<evidence type="ECO:0000256" key="3">
    <source>
        <dbReference type="ARBA" id="ARBA00005122"/>
    </source>
</evidence>
<evidence type="ECO:0000256" key="5">
    <source>
        <dbReference type="ARBA" id="ARBA00022617"/>
    </source>
</evidence>
<evidence type="ECO:0000256" key="7">
    <source>
        <dbReference type="ARBA" id="ARBA00023002"/>
    </source>
</evidence>
<dbReference type="GO" id="GO:0016020">
    <property type="term" value="C:membrane"/>
    <property type="evidence" value="ECO:0007669"/>
    <property type="project" value="UniProtKB-SubCell"/>
</dbReference>
<dbReference type="Proteomes" id="UP000824469">
    <property type="component" value="Unassembled WGS sequence"/>
</dbReference>
<keyword evidence="11" id="KW-0472">Membrane</keyword>
<evidence type="ECO:0000256" key="4">
    <source>
        <dbReference type="ARBA" id="ARBA00010617"/>
    </source>
</evidence>
<evidence type="ECO:0000256" key="1">
    <source>
        <dbReference type="ARBA" id="ARBA00001971"/>
    </source>
</evidence>
<evidence type="ECO:0000256" key="6">
    <source>
        <dbReference type="ARBA" id="ARBA00022723"/>
    </source>
</evidence>
<name>A0AA38GEY9_TAXCH</name>
<accession>A0AA38GEY9</accession>
<dbReference type="PRINTS" id="PR00463">
    <property type="entry name" value="EP450I"/>
</dbReference>
<protein>
    <recommendedName>
        <fullName evidence="14">Cytochrome P450</fullName>
    </recommendedName>
</protein>
<proteinExistence type="inferred from homology"/>
<evidence type="ECO:0000313" key="13">
    <source>
        <dbReference type="Proteomes" id="UP000824469"/>
    </source>
</evidence>
<comment type="similarity">
    <text evidence="4">Belongs to the cytochrome P450 family.</text>
</comment>
<gene>
    <name evidence="12" type="ORF">KI387_015242</name>
</gene>
<keyword evidence="13" id="KW-1185">Reference proteome</keyword>
<dbReference type="GO" id="GO:0042617">
    <property type="term" value="P:paclitaxel biosynthetic process"/>
    <property type="evidence" value="ECO:0007669"/>
    <property type="project" value="UniProtKB-KW"/>
</dbReference>
<keyword evidence="6" id="KW-0479">Metal-binding</keyword>
<comment type="subcellular location">
    <subcellularLocation>
        <location evidence="2">Membrane</location>
    </subcellularLocation>
</comment>
<evidence type="ECO:0000256" key="9">
    <source>
        <dbReference type="ARBA" id="ARBA00023033"/>
    </source>
</evidence>
<evidence type="ECO:0008006" key="14">
    <source>
        <dbReference type="Google" id="ProtNLM"/>
    </source>
</evidence>
<feature type="non-terminal residue" evidence="12">
    <location>
        <position position="197"/>
    </location>
</feature>
<keyword evidence="9" id="KW-0503">Monooxygenase</keyword>